<dbReference type="AlphaFoldDB" id="A0A5R9H1Z3"/>
<evidence type="ECO:0008006" key="3">
    <source>
        <dbReference type="Google" id="ProtNLM"/>
    </source>
</evidence>
<protein>
    <recommendedName>
        <fullName evidence="3">Conjugal transfer protein TraF</fullName>
    </recommendedName>
</protein>
<dbReference type="Gene3D" id="2.40.160.60">
    <property type="entry name" value="Outer membrane protein transport protein (OMPP1/FadL/TodX)"/>
    <property type="match status" value="1"/>
</dbReference>
<proteinExistence type="predicted"/>
<gene>
    <name evidence="1" type="ORF">FE246_04885</name>
</gene>
<organism evidence="1 2">
    <name type="scientific">Aliarcobacter thereius</name>
    <dbReference type="NCBI Taxonomy" id="544718"/>
    <lineage>
        <taxon>Bacteria</taxon>
        <taxon>Pseudomonadati</taxon>
        <taxon>Campylobacterota</taxon>
        <taxon>Epsilonproteobacteria</taxon>
        <taxon>Campylobacterales</taxon>
        <taxon>Arcobacteraceae</taxon>
        <taxon>Aliarcobacter</taxon>
    </lineage>
</organism>
<name>A0A5R9H1Z3_9BACT</name>
<accession>A0A5R9H1Z3</accession>
<dbReference type="RefSeq" id="WP_138142824.1">
    <property type="nucleotide sequence ID" value="NZ_VBUF01000002.1"/>
</dbReference>
<dbReference type="InterPro" id="IPR032811">
    <property type="entry name" value="Put_conjugal_transfer"/>
</dbReference>
<evidence type="ECO:0000313" key="2">
    <source>
        <dbReference type="Proteomes" id="UP000308001"/>
    </source>
</evidence>
<sequence length="426" mass="45849">MRKITKSTIAVSLILSGLEASQFHVLGSKAASMGGAGIATSPSSLAVYNNPALLAKNKKTFAFHTGVGVGLTDNDVFASVDKLDDLSFSDLIDKYKDVSTTPTNVDINDINTLFEARDIILNMDEASMQANPTTDLSFAIKNFGFGIFGTADMSATAEIDQDYNRLIFKDNSGGFYEILQNGTAQIVTQNDYESSSLICAMDDDSSCNAKTGVELETLGIVEVPLAYGHEFNGDFGDVYLGGAVKFMKGYAYSSFYRLDSDKDIFDDFDDSKKESSNIGIDLGLAYNPAFDKGLTLALVGKNLNKPKFDLVNGNHSLDPMLRVGAAYELGFMELAFDADLTESKSLNGYKTKFVGAGVGFDLWIFQINAGLMKNLANSDNAGLVYTAGIGIGPLEISGQMASKTTEIDGDKYPKYANINASLSFSW</sequence>
<dbReference type="EMBL" id="VBUF01000002">
    <property type="protein sequence ID" value="TLS72725.1"/>
    <property type="molecule type" value="Genomic_DNA"/>
</dbReference>
<reference evidence="1 2" key="1">
    <citation type="submission" date="2019-05" db="EMBL/GenBank/DDBJ databases">
        <title>Arcobacter cibarius and Arcobacter thereius providing challenges in identification an antibiotic susceptibility and Quinolone resistance.</title>
        <authorList>
            <person name="Busch A."/>
            <person name="Hanel I."/>
            <person name="Hotzel H."/>
            <person name="Tomaso H."/>
        </authorList>
    </citation>
    <scope>NUCLEOTIDE SEQUENCE [LARGE SCALE GENOMIC DNA]</scope>
    <source>
        <strain evidence="1 2">17CS1191_2</strain>
    </source>
</reference>
<dbReference type="Pfam" id="PF13729">
    <property type="entry name" value="TraF_2"/>
    <property type="match status" value="1"/>
</dbReference>
<comment type="caution">
    <text evidence="1">The sequence shown here is derived from an EMBL/GenBank/DDBJ whole genome shotgun (WGS) entry which is preliminary data.</text>
</comment>
<dbReference type="Proteomes" id="UP000308001">
    <property type="component" value="Unassembled WGS sequence"/>
</dbReference>
<evidence type="ECO:0000313" key="1">
    <source>
        <dbReference type="EMBL" id="TLS72725.1"/>
    </source>
</evidence>